<dbReference type="SUPFAM" id="SSF158472">
    <property type="entry name" value="HAMP domain-like"/>
    <property type="match status" value="1"/>
</dbReference>
<accession>A0A7X9ZV48</accession>
<dbReference type="RefSeq" id="WP_169496043.1">
    <property type="nucleotide sequence ID" value="NZ_JABBFZ010000001.1"/>
</dbReference>
<keyword evidence="1" id="KW-0472">Membrane</keyword>
<evidence type="ECO:0000259" key="2">
    <source>
        <dbReference type="PROSITE" id="PS50885"/>
    </source>
</evidence>
<dbReference type="Gene3D" id="6.10.340.10">
    <property type="match status" value="1"/>
</dbReference>
<feature type="domain" description="HAMP" evidence="2">
    <location>
        <begin position="235"/>
        <end position="288"/>
    </location>
</feature>
<comment type="caution">
    <text evidence="3">The sequence shown here is derived from an EMBL/GenBank/DDBJ whole genome shotgun (WGS) entry which is preliminary data.</text>
</comment>
<feature type="transmembrane region" description="Helical" evidence="1">
    <location>
        <begin position="214"/>
        <end position="237"/>
    </location>
</feature>
<dbReference type="Pfam" id="PF00672">
    <property type="entry name" value="HAMP"/>
    <property type="match status" value="1"/>
</dbReference>
<sequence length="292" mass="32118">MNLSLTLKFNLVFLVVFGAGFVATGVVADRVLQENAARTTMRDASLMIEAATAVHNYTAEQVTPLLSTQIKYTFVPQSIPAYSATESLLAIQKKFRGFSYKHAMLNPTNPRDRATDWENDVIRRLHDHPELPELTGERATPWGPSLYIARPTRIDSGACLECHGSPSAAPSTVLDKYGPANGFDWPLHETIGAQFVSVPMVLPLEQARGVWRTFMVSFAVVFACVLVALNLTVHFLVTKRLGALSRALDEASRGKLDAASFPTRGGDEIASLAVSFERLKNRLVDALRMRES</sequence>
<dbReference type="Proteomes" id="UP000583127">
    <property type="component" value="Unassembled WGS sequence"/>
</dbReference>
<name>A0A7X9ZV48_9BURK</name>
<keyword evidence="1" id="KW-0812">Transmembrane</keyword>
<dbReference type="SMART" id="SM00304">
    <property type="entry name" value="HAMP"/>
    <property type="match status" value="1"/>
</dbReference>
<dbReference type="EMBL" id="JABBFZ010000001">
    <property type="protein sequence ID" value="NML29769.1"/>
    <property type="molecule type" value="Genomic_DNA"/>
</dbReference>
<proteinExistence type="predicted"/>
<keyword evidence="4" id="KW-1185">Reference proteome</keyword>
<reference evidence="3 4" key="1">
    <citation type="submission" date="2020-04" db="EMBL/GenBank/DDBJ databases">
        <title>Paraburkholderia sp. G-4-1-8 isolated from soil.</title>
        <authorList>
            <person name="Dahal R.H."/>
        </authorList>
    </citation>
    <scope>NUCLEOTIDE SEQUENCE [LARGE SCALE GENOMIC DNA]</scope>
    <source>
        <strain evidence="3 4">G-4-1-8</strain>
    </source>
</reference>
<evidence type="ECO:0000313" key="3">
    <source>
        <dbReference type="EMBL" id="NML29769.1"/>
    </source>
</evidence>
<keyword evidence="1" id="KW-1133">Transmembrane helix</keyword>
<dbReference type="Pfam" id="PF11845">
    <property type="entry name" value="Tll0287-like"/>
    <property type="match status" value="1"/>
</dbReference>
<protein>
    <submittedName>
        <fullName evidence="3">DUF3365 domain-containing protein</fullName>
    </submittedName>
</protein>
<evidence type="ECO:0000256" key="1">
    <source>
        <dbReference type="SAM" id="Phobius"/>
    </source>
</evidence>
<dbReference type="PROSITE" id="PS50885">
    <property type="entry name" value="HAMP"/>
    <property type="match status" value="1"/>
</dbReference>
<evidence type="ECO:0000313" key="4">
    <source>
        <dbReference type="Proteomes" id="UP000583127"/>
    </source>
</evidence>
<gene>
    <name evidence="3" type="ORF">HHL14_02840</name>
</gene>
<dbReference type="AlphaFoldDB" id="A0A7X9ZV48"/>
<organism evidence="3 4">
    <name type="scientific">Paraburkholderia antibiotica</name>
    <dbReference type="NCBI Taxonomy" id="2728839"/>
    <lineage>
        <taxon>Bacteria</taxon>
        <taxon>Pseudomonadati</taxon>
        <taxon>Pseudomonadota</taxon>
        <taxon>Betaproteobacteria</taxon>
        <taxon>Burkholderiales</taxon>
        <taxon>Burkholderiaceae</taxon>
        <taxon>Paraburkholderia</taxon>
    </lineage>
</organism>
<dbReference type="InterPro" id="IPR021796">
    <property type="entry name" value="Tll0287-like_dom"/>
</dbReference>
<dbReference type="GO" id="GO:0016020">
    <property type="term" value="C:membrane"/>
    <property type="evidence" value="ECO:0007669"/>
    <property type="project" value="InterPro"/>
</dbReference>
<dbReference type="InterPro" id="IPR003660">
    <property type="entry name" value="HAMP_dom"/>
</dbReference>
<dbReference type="GO" id="GO:0007165">
    <property type="term" value="P:signal transduction"/>
    <property type="evidence" value="ECO:0007669"/>
    <property type="project" value="InterPro"/>
</dbReference>